<evidence type="ECO:0000313" key="3">
    <source>
        <dbReference type="Proteomes" id="UP001163731"/>
    </source>
</evidence>
<dbReference type="Proteomes" id="UP001163731">
    <property type="component" value="Unassembled WGS sequence"/>
</dbReference>
<dbReference type="Pfam" id="PF13454">
    <property type="entry name" value="NAD_binding_9"/>
    <property type="match status" value="1"/>
</dbReference>
<sequence>MSQINSKVIALIGGGPAALFFLKHIILKKIKPETIYIFEKNERLGVGMPYGKAGSGYEHVANVSANEIPKLSDDIELFIQKHSADGFDEYLTDGAINRDQVIPRLLLGNYLENQFLAYIKLAKSSGIKVETYTNTEVKDIVHFNDIETYSIIAGNEKYHADVVILSTGHQWPRSYEDTQKGWYDSPYPPSKFNFTTNYPVAVKGASLTAVDVIRTLSRQNGNFIKDKNRVEYILKPESENFRIDLYSLSGFLPALRFHSEDEAYSSDWKMSLNEIFEYKRKHGGFVDLDYVFNKNFKMPLQKKDPEFYNEIKNLSIEEFVEKMMKLRKELDSFELFKAEYAEAEKSIKRHQSISWKEALTAFSYTMNYPAKHFSAEDMIRLNKVLMPLISIIIAALPQSSYREVIALYDAGIIRLNNVDPESKVKPQDSEGAVYEFKDDTGNSHEIPYQMYVDATGQRAMNFNDLPFDGLKNQGTVSTGYLSFKDENEAEKQLENGNKMVKSGANNNFYLQVKGLSINDYFQALDSYGNVRKNLYIMSVAYIGGLNPDYSGLDFCDTAGEIIVNSMVG</sequence>
<dbReference type="SUPFAM" id="SSF51905">
    <property type="entry name" value="FAD/NAD(P)-binding domain"/>
    <property type="match status" value="1"/>
</dbReference>
<accession>A0ABT3HWV7</accession>
<dbReference type="InterPro" id="IPR052189">
    <property type="entry name" value="L-asp_N-monooxygenase_NS-form"/>
</dbReference>
<gene>
    <name evidence="2" type="ORF">OMO38_06570</name>
</gene>
<name>A0ABT3HWV7_9FLAO</name>
<organism evidence="2 3">
    <name type="scientific">Chryseobacterium kimseyorum</name>
    <dbReference type="NCBI Taxonomy" id="2984028"/>
    <lineage>
        <taxon>Bacteria</taxon>
        <taxon>Pseudomonadati</taxon>
        <taxon>Bacteroidota</taxon>
        <taxon>Flavobacteriia</taxon>
        <taxon>Flavobacteriales</taxon>
        <taxon>Weeksellaceae</taxon>
        <taxon>Chryseobacterium group</taxon>
        <taxon>Chryseobacterium</taxon>
    </lineage>
</organism>
<keyword evidence="3" id="KW-1185">Reference proteome</keyword>
<evidence type="ECO:0000313" key="2">
    <source>
        <dbReference type="EMBL" id="MCW3168185.1"/>
    </source>
</evidence>
<dbReference type="Gene3D" id="3.50.50.60">
    <property type="entry name" value="FAD/NAD(P)-binding domain"/>
    <property type="match status" value="1"/>
</dbReference>
<evidence type="ECO:0000259" key="1">
    <source>
        <dbReference type="Pfam" id="PF13454"/>
    </source>
</evidence>
<dbReference type="InterPro" id="IPR036188">
    <property type="entry name" value="FAD/NAD-bd_sf"/>
</dbReference>
<dbReference type="RefSeq" id="WP_264749409.1">
    <property type="nucleotide sequence ID" value="NZ_JAPDHW010000003.1"/>
</dbReference>
<proteinExistence type="predicted"/>
<comment type="caution">
    <text evidence="2">The sequence shown here is derived from an EMBL/GenBank/DDBJ whole genome shotgun (WGS) entry which is preliminary data.</text>
</comment>
<dbReference type="PANTHER" id="PTHR40254">
    <property type="entry name" value="BLR0577 PROTEIN"/>
    <property type="match status" value="1"/>
</dbReference>
<protein>
    <submittedName>
        <fullName evidence="2">FAD/NAD(P)-binding protein</fullName>
    </submittedName>
</protein>
<dbReference type="InterPro" id="IPR038732">
    <property type="entry name" value="HpyO/CreE_NAD-binding"/>
</dbReference>
<dbReference type="PANTHER" id="PTHR40254:SF1">
    <property type="entry name" value="BLR0577 PROTEIN"/>
    <property type="match status" value="1"/>
</dbReference>
<feature type="domain" description="FAD-dependent urate hydroxylase HpyO/Asp monooxygenase CreE-like FAD/NAD(P)-binding" evidence="1">
    <location>
        <begin position="10"/>
        <end position="170"/>
    </location>
</feature>
<reference evidence="2" key="1">
    <citation type="submission" date="2022-10" db="EMBL/GenBank/DDBJ databases">
        <title>Chryseobacterium babae sp. nov. isolated from the gut of the beetle Oryctes rhinoceros, and Chryseobacterium kimseyorum sp. nov., isolated from a stick insect rearing cage.</title>
        <authorList>
            <person name="Shelomi M."/>
            <person name="Han C.-J."/>
            <person name="Chen W.-M."/>
            <person name="Chen H.-K."/>
            <person name="Liaw S.-J."/>
            <person name="Muhle E."/>
            <person name="Clermont D."/>
        </authorList>
    </citation>
    <scope>NUCLEOTIDE SEQUENCE</scope>
    <source>
        <strain evidence="2">09-1422</strain>
    </source>
</reference>
<dbReference type="EMBL" id="JAPDHW010000003">
    <property type="protein sequence ID" value="MCW3168185.1"/>
    <property type="molecule type" value="Genomic_DNA"/>
</dbReference>